<evidence type="ECO:0000256" key="5">
    <source>
        <dbReference type="ARBA" id="ARBA00022694"/>
    </source>
</evidence>
<sequence>MEIVYTEENIAEVAKQLLKKAPHNIFLFFAKMGVGKTTLIKELIKQLGCTDTVGSPTFSIVNEYQSEDIQIYHFDFYRLENPSEAFDMGVEEYFETGDYVFIEWPEKISSLLPENATKVYLSKNDDGSRFLKIDN</sequence>
<keyword evidence="12" id="KW-1185">Reference proteome</keyword>
<evidence type="ECO:0000313" key="12">
    <source>
        <dbReference type="Proteomes" id="UP001139462"/>
    </source>
</evidence>
<evidence type="ECO:0000256" key="8">
    <source>
        <dbReference type="ARBA" id="ARBA00022840"/>
    </source>
</evidence>
<dbReference type="Proteomes" id="UP001139462">
    <property type="component" value="Unassembled WGS sequence"/>
</dbReference>
<name>A0A9X1R3A8_9FLAO</name>
<proteinExistence type="inferred from homology"/>
<comment type="caution">
    <text evidence="11">The sequence shown here is derived from an EMBL/GenBank/DDBJ whole genome shotgun (WGS) entry which is preliminary data.</text>
</comment>
<dbReference type="InterPro" id="IPR003442">
    <property type="entry name" value="T6A_TsaE"/>
</dbReference>
<dbReference type="GO" id="GO:0046872">
    <property type="term" value="F:metal ion binding"/>
    <property type="evidence" value="ECO:0007669"/>
    <property type="project" value="UniProtKB-KW"/>
</dbReference>
<evidence type="ECO:0000256" key="3">
    <source>
        <dbReference type="ARBA" id="ARBA00019010"/>
    </source>
</evidence>
<dbReference type="Gene3D" id="3.40.50.300">
    <property type="entry name" value="P-loop containing nucleotide triphosphate hydrolases"/>
    <property type="match status" value="1"/>
</dbReference>
<dbReference type="RefSeq" id="WP_237606953.1">
    <property type="nucleotide sequence ID" value="NZ_JAIRBB010000002.1"/>
</dbReference>
<evidence type="ECO:0000256" key="9">
    <source>
        <dbReference type="ARBA" id="ARBA00022842"/>
    </source>
</evidence>
<dbReference type="GO" id="GO:0002949">
    <property type="term" value="P:tRNA threonylcarbamoyladenosine modification"/>
    <property type="evidence" value="ECO:0007669"/>
    <property type="project" value="InterPro"/>
</dbReference>
<dbReference type="GO" id="GO:0005737">
    <property type="term" value="C:cytoplasm"/>
    <property type="evidence" value="ECO:0007669"/>
    <property type="project" value="UniProtKB-SubCell"/>
</dbReference>
<keyword evidence="4" id="KW-0963">Cytoplasm</keyword>
<dbReference type="Pfam" id="PF02367">
    <property type="entry name" value="TsaE"/>
    <property type="match status" value="1"/>
</dbReference>
<evidence type="ECO:0000256" key="1">
    <source>
        <dbReference type="ARBA" id="ARBA00004496"/>
    </source>
</evidence>
<evidence type="ECO:0000256" key="4">
    <source>
        <dbReference type="ARBA" id="ARBA00022490"/>
    </source>
</evidence>
<keyword evidence="8" id="KW-0067">ATP-binding</keyword>
<keyword evidence="7" id="KW-0547">Nucleotide-binding</keyword>
<keyword evidence="6" id="KW-0479">Metal-binding</keyword>
<evidence type="ECO:0000256" key="6">
    <source>
        <dbReference type="ARBA" id="ARBA00022723"/>
    </source>
</evidence>
<accession>A0A9X1R3A8</accession>
<dbReference type="EMBL" id="JAIRBB010000002">
    <property type="protein sequence ID" value="MCG2430239.1"/>
    <property type="molecule type" value="Genomic_DNA"/>
</dbReference>
<reference evidence="11" key="1">
    <citation type="submission" date="2021-09" db="EMBL/GenBank/DDBJ databases">
        <title>Genome of Aequorivita sp. strain F64183.</title>
        <authorList>
            <person name="Wang Y."/>
        </authorList>
    </citation>
    <scope>NUCLEOTIDE SEQUENCE</scope>
    <source>
        <strain evidence="11">F64183</strain>
    </source>
</reference>
<keyword evidence="5" id="KW-0819">tRNA processing</keyword>
<dbReference type="NCBIfam" id="TIGR00150">
    <property type="entry name" value="T6A_YjeE"/>
    <property type="match status" value="1"/>
</dbReference>
<comment type="similarity">
    <text evidence="2">Belongs to the TsaE family.</text>
</comment>
<keyword evidence="9" id="KW-0460">Magnesium</keyword>
<dbReference type="SUPFAM" id="SSF52540">
    <property type="entry name" value="P-loop containing nucleoside triphosphate hydrolases"/>
    <property type="match status" value="1"/>
</dbReference>
<dbReference type="InterPro" id="IPR027417">
    <property type="entry name" value="P-loop_NTPase"/>
</dbReference>
<dbReference type="PANTHER" id="PTHR33540:SF2">
    <property type="entry name" value="TRNA THREONYLCARBAMOYLADENOSINE BIOSYNTHESIS PROTEIN TSAE"/>
    <property type="match status" value="1"/>
</dbReference>
<evidence type="ECO:0000256" key="2">
    <source>
        <dbReference type="ARBA" id="ARBA00007599"/>
    </source>
</evidence>
<comment type="subcellular location">
    <subcellularLocation>
        <location evidence="1">Cytoplasm</location>
    </subcellularLocation>
</comment>
<dbReference type="AlphaFoldDB" id="A0A9X1R3A8"/>
<dbReference type="PANTHER" id="PTHR33540">
    <property type="entry name" value="TRNA THREONYLCARBAMOYLADENOSINE BIOSYNTHESIS PROTEIN TSAE"/>
    <property type="match status" value="1"/>
</dbReference>
<protein>
    <recommendedName>
        <fullName evidence="3">tRNA threonylcarbamoyladenosine biosynthesis protein TsaE</fullName>
    </recommendedName>
    <alternativeName>
        <fullName evidence="10">t(6)A37 threonylcarbamoyladenosine biosynthesis protein TsaE</fullName>
    </alternativeName>
</protein>
<evidence type="ECO:0000313" key="11">
    <source>
        <dbReference type="EMBL" id="MCG2430239.1"/>
    </source>
</evidence>
<evidence type="ECO:0000256" key="10">
    <source>
        <dbReference type="ARBA" id="ARBA00032441"/>
    </source>
</evidence>
<evidence type="ECO:0000256" key="7">
    <source>
        <dbReference type="ARBA" id="ARBA00022741"/>
    </source>
</evidence>
<dbReference type="GO" id="GO:0005524">
    <property type="term" value="F:ATP binding"/>
    <property type="evidence" value="ECO:0007669"/>
    <property type="project" value="UniProtKB-KW"/>
</dbReference>
<gene>
    <name evidence="11" type="primary">tsaE</name>
    <name evidence="11" type="ORF">K8344_03830</name>
</gene>
<organism evidence="11 12">
    <name type="scientific">Aequorivita xiaoshiensis</name>
    <dbReference type="NCBI Taxonomy" id="2874476"/>
    <lineage>
        <taxon>Bacteria</taxon>
        <taxon>Pseudomonadati</taxon>
        <taxon>Bacteroidota</taxon>
        <taxon>Flavobacteriia</taxon>
        <taxon>Flavobacteriales</taxon>
        <taxon>Flavobacteriaceae</taxon>
        <taxon>Aequorivita</taxon>
    </lineage>
</organism>